<protein>
    <recommendedName>
        <fullName evidence="3">DUF2686 family protein</fullName>
    </recommendedName>
</protein>
<dbReference type="AlphaFoldDB" id="A0A2A2C443"/>
<comment type="caution">
    <text evidence="1">The sequence shown here is derived from an EMBL/GenBank/DDBJ whole genome shotgun (WGS) entry which is preliminary data.</text>
</comment>
<dbReference type="RefSeq" id="WP_140430131.1">
    <property type="nucleotide sequence ID" value="NZ_MRVZ01000091.1"/>
</dbReference>
<organism evidence="1 2">
    <name type="scientific">Escherichia coli</name>
    <dbReference type="NCBI Taxonomy" id="562"/>
    <lineage>
        <taxon>Bacteria</taxon>
        <taxon>Pseudomonadati</taxon>
        <taxon>Pseudomonadota</taxon>
        <taxon>Gammaproteobacteria</taxon>
        <taxon>Enterobacterales</taxon>
        <taxon>Enterobacteriaceae</taxon>
        <taxon>Escherichia</taxon>
    </lineage>
</organism>
<dbReference type="EMBL" id="MRVZ01000091">
    <property type="protein sequence ID" value="PAU17482.1"/>
    <property type="molecule type" value="Genomic_DNA"/>
</dbReference>
<evidence type="ECO:0008006" key="3">
    <source>
        <dbReference type="Google" id="ProtNLM"/>
    </source>
</evidence>
<proteinExistence type="predicted"/>
<dbReference type="InterPro" id="IPR021220">
    <property type="entry name" value="DUF2686"/>
</dbReference>
<evidence type="ECO:0000313" key="2">
    <source>
        <dbReference type="Proteomes" id="UP000218543"/>
    </source>
</evidence>
<accession>A0A2A2C443</accession>
<reference evidence="1 2" key="1">
    <citation type="submission" date="2016-12" db="EMBL/GenBank/DDBJ databases">
        <title>Real-Time Genomic Investigation Underlying the Public Health Response to a Shiga Toxin-Producing Escherichia Coli O26:H11 Outbreak in a Nursery.</title>
        <authorList>
            <person name="Ferdous M."/>
            <person name="Moran-Gilad J."/>
            <person name="Rossen J.W."/>
            <person name="Gdalevich M."/>
        </authorList>
    </citation>
    <scope>NUCLEOTIDE SEQUENCE [LARGE SCALE GENOMIC DNA]</scope>
    <source>
        <strain evidence="1 2">STEC 514-2</strain>
    </source>
</reference>
<name>A0A2A2C443_ECOLX</name>
<gene>
    <name evidence="1" type="ORF">BTQ06_22500</name>
</gene>
<evidence type="ECO:0000313" key="1">
    <source>
        <dbReference type="EMBL" id="PAU17482.1"/>
    </source>
</evidence>
<dbReference type="Pfam" id="PF10887">
    <property type="entry name" value="DUF2686"/>
    <property type="match status" value="1"/>
</dbReference>
<dbReference type="Proteomes" id="UP000218543">
    <property type="component" value="Unassembled WGS sequence"/>
</dbReference>
<feature type="non-terminal residue" evidence="1">
    <location>
        <position position="78"/>
    </location>
</feature>
<sequence length="78" mass="9157">MSMPLSNTLQSQIITDNHFLHHPKVDSELTLKYERARLDTENIYLLPLARGNNHNYDGKSVVEIRKLDISKESWPFNY</sequence>